<sequence length="644" mass="75132">MLKVNSSLLNTLNSETSEFFNLIPQASVLKKDSSEVELIRESLDKKGRAGSPNLVVKWLLENRENTLTLTSELIDSALSSKLNGIRLNDWSDFNVILKEYAVKEYNSLTRYNYDKLDWESFSVSDYYSSKIPYVLNTFLQIKGTRTDLNYLLSKTKYESDIEKKHRDYLKYNYTKQELGEIRKANTCFLAIALNMELVEDDPDKYSGYPDFLSTLAPEDLSLSLVEILEKYSDKIVAFDRAFEGLMAVRFSVCFGMATITGKLIRREKVSKPDYDPNDWLYNFSQLEDEELKLKYLSVAHNYWFEIKMEYNLHAWLHHYDDMDGGVYMWNYCDEAMFGAVMDKITANNSVLTMDENYAAESEVSVTEPYDVPKMDEQTEPIRRIAMTIKVLDKYRLIWYDSRYRVLDDVSVGFVRPISETYDRSPGIGLVKCADKPIKDSEVTVVINKVTTWYAYYNRYKVLKRINSAWESVYRQIDNPSGDYYFNTDVVISDYFRYDRTTSETNPEVIDWIIYDRKPKIPGDKVPKYYVEYQVDEYAESDPTRLLARRMAVEMLGHGMLKAKASESYDFRRTTDDIKFKETGLTGTLLMDLIEDIDRKLTYGEVSLMIKTLFDEGATEETPTSDLRIRLQDIYRRLINGEIRG</sequence>
<organism evidence="1 2">
    <name type="scientific">Campylobacter jejuni</name>
    <dbReference type="NCBI Taxonomy" id="197"/>
    <lineage>
        <taxon>Bacteria</taxon>
        <taxon>Pseudomonadati</taxon>
        <taxon>Campylobacterota</taxon>
        <taxon>Epsilonproteobacteria</taxon>
        <taxon>Campylobacterales</taxon>
        <taxon>Campylobacteraceae</taxon>
        <taxon>Campylobacter</taxon>
    </lineage>
</organism>
<dbReference type="EMBL" id="PRBV01000005">
    <property type="protein sequence ID" value="RTJ79552.1"/>
    <property type="molecule type" value="Genomic_DNA"/>
</dbReference>
<gene>
    <name evidence="1" type="ORF">C3H57_04075</name>
</gene>
<dbReference type="RefSeq" id="WP_126232111.1">
    <property type="nucleotide sequence ID" value="NZ_PRBV01000005.1"/>
</dbReference>
<proteinExistence type="predicted"/>
<evidence type="ECO:0000313" key="1">
    <source>
        <dbReference type="EMBL" id="RTJ79552.1"/>
    </source>
</evidence>
<accession>A0A431EED7</accession>
<dbReference type="Proteomes" id="UP000288507">
    <property type="component" value="Unassembled WGS sequence"/>
</dbReference>
<evidence type="ECO:0000313" key="2">
    <source>
        <dbReference type="Proteomes" id="UP000288507"/>
    </source>
</evidence>
<comment type="caution">
    <text evidence="1">The sequence shown here is derived from an EMBL/GenBank/DDBJ whole genome shotgun (WGS) entry which is preliminary data.</text>
</comment>
<name>A0A431EED7_CAMJU</name>
<protein>
    <submittedName>
        <fullName evidence="1">Uncharacterized protein</fullName>
    </submittedName>
</protein>
<reference evidence="1 2" key="1">
    <citation type="journal article" date="2019" name="Appl. Environ. Microbiol.">
        <title>Population genetics and characterization of Campylobacter jejuni isolates in western jackdaws and game birds in Finland.</title>
        <authorList>
            <person name="Kovanen S."/>
            <person name="Rossi M."/>
            <person name="Pohja-Mykra M."/>
            <person name="Nieminen T."/>
            <person name="Raunio-Saarnisto M."/>
            <person name="Sauvala M."/>
            <person name="Fredriksson-Ahomaa M."/>
            <person name="Hanninen M.L."/>
            <person name="Kivisto R."/>
        </authorList>
    </citation>
    <scope>NUCLEOTIDE SEQUENCE [LARGE SCALE GENOMIC DNA]</scope>
    <source>
        <strain evidence="1 2">CB313</strain>
    </source>
</reference>
<dbReference type="AlphaFoldDB" id="A0A431EED7"/>